<organism evidence="3 4">
    <name type="scientific">Caenorhabditis japonica</name>
    <dbReference type="NCBI Taxonomy" id="281687"/>
    <lineage>
        <taxon>Eukaryota</taxon>
        <taxon>Metazoa</taxon>
        <taxon>Ecdysozoa</taxon>
        <taxon>Nematoda</taxon>
        <taxon>Chromadorea</taxon>
        <taxon>Rhabditida</taxon>
        <taxon>Rhabditina</taxon>
        <taxon>Rhabditomorpha</taxon>
        <taxon>Rhabditoidea</taxon>
        <taxon>Rhabditidae</taxon>
        <taxon>Peloderinae</taxon>
        <taxon>Caenorhabditis</taxon>
    </lineage>
</organism>
<protein>
    <submittedName>
        <fullName evidence="3">Uncharacterized protein</fullName>
    </submittedName>
</protein>
<accession>A0A8R1HNJ2</accession>
<evidence type="ECO:0000313" key="3">
    <source>
        <dbReference type="EnsemblMetazoa" id="CJA07097.1"/>
    </source>
</evidence>
<dbReference type="AlphaFoldDB" id="A0A8R1HNJ2"/>
<proteinExistence type="predicted"/>
<evidence type="ECO:0000256" key="2">
    <source>
        <dbReference type="SAM" id="MobiDB-lite"/>
    </source>
</evidence>
<reference evidence="3" key="2">
    <citation type="submission" date="2022-06" db="UniProtKB">
        <authorList>
            <consortium name="EnsemblMetazoa"/>
        </authorList>
    </citation>
    <scope>IDENTIFICATION</scope>
    <source>
        <strain evidence="3">DF5081</strain>
    </source>
</reference>
<keyword evidence="4" id="KW-1185">Reference proteome</keyword>
<feature type="compositionally biased region" description="Basic and acidic residues" evidence="2">
    <location>
        <begin position="67"/>
        <end position="96"/>
    </location>
</feature>
<sequence length="106" mass="12342">EDRRRADQFASAMEKARKEAELLKKAKLYKHVLRAAEEEGGDEQFGELEQKILGVDAVTGRRLLKEVTEVERHKQQDEQEMRKKAPQPEKDKERSFRARSSSIVSF</sequence>
<feature type="coiled-coil region" evidence="1">
    <location>
        <begin position="6"/>
        <end position="39"/>
    </location>
</feature>
<feature type="region of interest" description="Disordered" evidence="2">
    <location>
        <begin position="67"/>
        <end position="106"/>
    </location>
</feature>
<keyword evidence="1" id="KW-0175">Coiled coil</keyword>
<dbReference type="EnsemblMetazoa" id="CJA07097.1">
    <property type="protein sequence ID" value="CJA07097.1"/>
    <property type="gene ID" value="WBGene00126301"/>
</dbReference>
<evidence type="ECO:0000256" key="1">
    <source>
        <dbReference type="SAM" id="Coils"/>
    </source>
</evidence>
<name>A0A8R1HNJ2_CAEJA</name>
<dbReference type="Proteomes" id="UP000005237">
    <property type="component" value="Unassembled WGS sequence"/>
</dbReference>
<evidence type="ECO:0000313" key="4">
    <source>
        <dbReference type="Proteomes" id="UP000005237"/>
    </source>
</evidence>
<reference evidence="4" key="1">
    <citation type="submission" date="2010-08" db="EMBL/GenBank/DDBJ databases">
        <authorList>
            <consortium name="Caenorhabditis japonica Sequencing Consortium"/>
            <person name="Wilson R.K."/>
        </authorList>
    </citation>
    <scope>NUCLEOTIDE SEQUENCE [LARGE SCALE GENOMIC DNA]</scope>
    <source>
        <strain evidence="4">DF5081</strain>
    </source>
</reference>